<organism evidence="2 3">
    <name type="scientific">Lentinus brumalis</name>
    <dbReference type="NCBI Taxonomy" id="2498619"/>
    <lineage>
        <taxon>Eukaryota</taxon>
        <taxon>Fungi</taxon>
        <taxon>Dikarya</taxon>
        <taxon>Basidiomycota</taxon>
        <taxon>Agaricomycotina</taxon>
        <taxon>Agaricomycetes</taxon>
        <taxon>Polyporales</taxon>
        <taxon>Polyporaceae</taxon>
        <taxon>Lentinus</taxon>
    </lineage>
</organism>
<evidence type="ECO:0000313" key="3">
    <source>
        <dbReference type="Proteomes" id="UP000256964"/>
    </source>
</evidence>
<gene>
    <name evidence="2" type="ORF">OH76DRAFT_906027</name>
</gene>
<protein>
    <submittedName>
        <fullName evidence="2">Uncharacterized protein</fullName>
    </submittedName>
</protein>
<feature type="region of interest" description="Disordered" evidence="1">
    <location>
        <begin position="227"/>
        <end position="249"/>
    </location>
</feature>
<reference evidence="2 3" key="1">
    <citation type="journal article" date="2018" name="Biotechnol. Biofuels">
        <title>Integrative visual omics of the white-rot fungus Polyporus brumalis exposes the biotechnological potential of its oxidative enzymes for delignifying raw plant biomass.</title>
        <authorList>
            <person name="Miyauchi S."/>
            <person name="Rancon A."/>
            <person name="Drula E."/>
            <person name="Hage H."/>
            <person name="Chaduli D."/>
            <person name="Favel A."/>
            <person name="Grisel S."/>
            <person name="Henrissat B."/>
            <person name="Herpoel-Gimbert I."/>
            <person name="Ruiz-Duenas F.J."/>
            <person name="Chevret D."/>
            <person name="Hainaut M."/>
            <person name="Lin J."/>
            <person name="Wang M."/>
            <person name="Pangilinan J."/>
            <person name="Lipzen A."/>
            <person name="Lesage-Meessen L."/>
            <person name="Navarro D."/>
            <person name="Riley R."/>
            <person name="Grigoriev I.V."/>
            <person name="Zhou S."/>
            <person name="Raouche S."/>
            <person name="Rosso M.N."/>
        </authorList>
    </citation>
    <scope>NUCLEOTIDE SEQUENCE [LARGE SCALE GENOMIC DNA]</scope>
    <source>
        <strain evidence="2 3">BRFM 1820</strain>
    </source>
</reference>
<feature type="compositionally biased region" description="Basic and acidic residues" evidence="1">
    <location>
        <begin position="233"/>
        <end position="249"/>
    </location>
</feature>
<dbReference type="EMBL" id="KZ857431">
    <property type="protein sequence ID" value="RDX46026.1"/>
    <property type="molecule type" value="Genomic_DNA"/>
</dbReference>
<dbReference type="Proteomes" id="UP000256964">
    <property type="component" value="Unassembled WGS sequence"/>
</dbReference>
<sequence length="249" mass="28731">MDVPCVLQHEVNIGTEETTYLHSHTWKNRLASVSRMRKQDRCTQQSHRLLVLVHATPRQPQTRKQTTLLKSPRRRVSMLSVAEGKHTNVPSCLLPTSRYSSPRYLVSTCKQTTRTYLSIPTREYRVSHRSDRDATKQLTFSFVPRECRQHQSVIEDASDDIPQRLGSNRTRLRRGGRDDAWEIIEVWGKDKDEQHTDAWNVVHPPAGPFCPSPDICTGMFPGTTMQRSAVAPERFDKERKRWEPLSKGS</sequence>
<proteinExistence type="predicted"/>
<name>A0A371D0G0_9APHY</name>
<keyword evidence="3" id="KW-1185">Reference proteome</keyword>
<evidence type="ECO:0000313" key="2">
    <source>
        <dbReference type="EMBL" id="RDX46026.1"/>
    </source>
</evidence>
<evidence type="ECO:0000256" key="1">
    <source>
        <dbReference type="SAM" id="MobiDB-lite"/>
    </source>
</evidence>
<dbReference type="AlphaFoldDB" id="A0A371D0G0"/>
<accession>A0A371D0G0</accession>